<sequence>MRGLREGIRRDRGDEGMTLVELIVAIGIFTLVLVVFMGGVVMMTRGTVRADVTASSGDSVRLAFQRMERQVRYAESVNYPGAGASGRRYVEFRTGAAVSSTGYAMCTQWRWDPSSGDLQSRTWRDVATPSVPAWTTLITDVETDDSYTTGRYPFEVLAANTSKNQPRQRLVLRLTVGDESADARVSSESTFVARNSTTGSVSNADADNDGQSDTQVCVAAVGRP</sequence>
<comment type="caution">
    <text evidence="3">The sequence shown here is derived from an EMBL/GenBank/DDBJ whole genome shotgun (WGS) entry which is preliminary data.</text>
</comment>
<accession>A0A7Z8NP07</accession>
<evidence type="ECO:0000256" key="2">
    <source>
        <dbReference type="SAM" id="Phobius"/>
    </source>
</evidence>
<proteinExistence type="predicted"/>
<feature type="transmembrane region" description="Helical" evidence="2">
    <location>
        <begin position="20"/>
        <end position="43"/>
    </location>
</feature>
<dbReference type="AlphaFoldDB" id="A0A7Z8NP07"/>
<keyword evidence="2" id="KW-1133">Transmembrane helix</keyword>
<organism evidence="3 4">
    <name type="scientific">Cellulomonas hominis</name>
    <dbReference type="NCBI Taxonomy" id="156981"/>
    <lineage>
        <taxon>Bacteria</taxon>
        <taxon>Bacillati</taxon>
        <taxon>Actinomycetota</taxon>
        <taxon>Actinomycetes</taxon>
        <taxon>Micrococcales</taxon>
        <taxon>Cellulomonadaceae</taxon>
        <taxon>Cellulomonas</taxon>
    </lineage>
</organism>
<feature type="region of interest" description="Disordered" evidence="1">
    <location>
        <begin position="194"/>
        <end position="213"/>
    </location>
</feature>
<keyword evidence="2" id="KW-0472">Membrane</keyword>
<gene>
    <name evidence="3" type="ORF">FA014_12485</name>
</gene>
<evidence type="ECO:0000313" key="4">
    <source>
        <dbReference type="Proteomes" id="UP000308121"/>
    </source>
</evidence>
<dbReference type="EMBL" id="SZYE01000101">
    <property type="protein sequence ID" value="TKR23195.1"/>
    <property type="molecule type" value="Genomic_DNA"/>
</dbReference>
<evidence type="ECO:0000313" key="3">
    <source>
        <dbReference type="EMBL" id="TKR23195.1"/>
    </source>
</evidence>
<reference evidence="3 4" key="1">
    <citation type="submission" date="2019-05" db="EMBL/GenBank/DDBJ databases">
        <title>Genome sequence of Cellulomonas hominis strain CS1.</title>
        <authorList>
            <person name="Belmont J."/>
            <person name="Maclea K.S."/>
        </authorList>
    </citation>
    <scope>NUCLEOTIDE SEQUENCE [LARGE SCALE GENOMIC DNA]</scope>
    <source>
        <strain evidence="3 4">CS1</strain>
    </source>
</reference>
<protein>
    <submittedName>
        <fullName evidence="3">Type II secretion system protein</fullName>
    </submittedName>
</protein>
<evidence type="ECO:0000256" key="1">
    <source>
        <dbReference type="SAM" id="MobiDB-lite"/>
    </source>
</evidence>
<dbReference type="PROSITE" id="PS00409">
    <property type="entry name" value="PROKAR_NTER_METHYL"/>
    <property type="match status" value="1"/>
</dbReference>
<dbReference type="OrthoDB" id="5119659at2"/>
<dbReference type="InterPro" id="IPR012902">
    <property type="entry name" value="N_methyl_site"/>
</dbReference>
<name>A0A7Z8NP07_9CELL</name>
<keyword evidence="2" id="KW-0812">Transmembrane</keyword>
<dbReference type="RefSeq" id="WP_154730003.1">
    <property type="nucleotide sequence ID" value="NZ_SZYE01000101.1"/>
</dbReference>
<dbReference type="Proteomes" id="UP000308121">
    <property type="component" value="Unassembled WGS sequence"/>
</dbReference>
<dbReference type="Pfam" id="PF07963">
    <property type="entry name" value="N_methyl"/>
    <property type="match status" value="1"/>
</dbReference>